<evidence type="ECO:0000313" key="8">
    <source>
        <dbReference type="Proteomes" id="UP001164743"/>
    </source>
</evidence>
<dbReference type="InterPro" id="IPR000352">
    <property type="entry name" value="Pep_chain_release_fac_I"/>
</dbReference>
<proteinExistence type="inferred from homology"/>
<reference evidence="7" key="1">
    <citation type="submission" date="2022-10" db="EMBL/GenBank/DDBJ databases">
        <title>Puccinia triticina Genome sequencing and assembly.</title>
        <authorList>
            <person name="Li C."/>
        </authorList>
    </citation>
    <scope>NUCLEOTIDE SEQUENCE</scope>
    <source>
        <strain evidence="7">Pt15</strain>
    </source>
</reference>
<dbReference type="PANTHER" id="PTHR46203">
    <property type="entry name" value="PROBABLE PEPTIDE CHAIN RELEASE FACTOR C12ORF65"/>
    <property type="match status" value="1"/>
</dbReference>
<accession>A0ABY7CM14</accession>
<name>A0ABY7CM14_9BASI</name>
<dbReference type="InterPro" id="IPR045853">
    <property type="entry name" value="Pep_chain_release_fac_I_sf"/>
</dbReference>
<evidence type="ECO:0000313" key="7">
    <source>
        <dbReference type="EMBL" id="WAQ85704.1"/>
    </source>
</evidence>
<keyword evidence="4" id="KW-0496">Mitochondrion</keyword>
<organism evidence="7 8">
    <name type="scientific">Puccinia triticina</name>
    <dbReference type="NCBI Taxonomy" id="208348"/>
    <lineage>
        <taxon>Eukaryota</taxon>
        <taxon>Fungi</taxon>
        <taxon>Dikarya</taxon>
        <taxon>Basidiomycota</taxon>
        <taxon>Pucciniomycotina</taxon>
        <taxon>Pucciniomycetes</taxon>
        <taxon>Pucciniales</taxon>
        <taxon>Pucciniaceae</taxon>
        <taxon>Puccinia</taxon>
    </lineage>
</organism>
<dbReference type="Pfam" id="PF00472">
    <property type="entry name" value="RF-1"/>
    <property type="match status" value="1"/>
</dbReference>
<gene>
    <name evidence="7" type="ORF">PtA15_6A332</name>
</gene>
<dbReference type="RefSeq" id="XP_053021259.1">
    <property type="nucleotide sequence ID" value="XM_053170027.1"/>
</dbReference>
<feature type="region of interest" description="Disordered" evidence="5">
    <location>
        <begin position="132"/>
        <end position="153"/>
    </location>
</feature>
<keyword evidence="8" id="KW-1185">Reference proteome</keyword>
<keyword evidence="3" id="KW-0809">Transit peptide</keyword>
<feature type="domain" description="Prokaryotic-type class I peptide chain release factors" evidence="6">
    <location>
        <begin position="32"/>
        <end position="98"/>
    </location>
</feature>
<protein>
    <recommendedName>
        <fullName evidence="6">Prokaryotic-type class I peptide chain release factors domain-containing protein</fullName>
    </recommendedName>
</protein>
<feature type="compositionally biased region" description="Polar residues" evidence="5">
    <location>
        <begin position="132"/>
        <end position="152"/>
    </location>
</feature>
<comment type="subcellular location">
    <subcellularLocation>
        <location evidence="1">Mitochondrion</location>
    </subcellularLocation>
</comment>
<dbReference type="EMBL" id="CP110426">
    <property type="protein sequence ID" value="WAQ85704.1"/>
    <property type="molecule type" value="Genomic_DNA"/>
</dbReference>
<sequence>MRALLAGLARAFASSASTLKKKRAIQPIPPLAEEDLVEQFVRGSGPGGQAVNKTNNAVSLIHKPTGIRVQAHTHRSREANRNQARRVLAERVDYTLNRGASKLEKIRPVPPSALFLINPIEIAILYTTSFEHSSQQPRKPNPNSRQADTSTLRSRHQCLELQTQPTNNYRHPTIIMFSMMIFLALSVAGLLPSCVSGQAQNNLTCYVNRSAKPIDFRHCQGALNKISYDQHNRLDSVSSRLFVWHKTCTINVHKTTSLTPSRAHIEGSVRELFHHCNSTGGLRSEPQMNTRVSRANALNAYPVNQPICRKRKCNFQPNDCLLAFNQIPVDHKGNFVPNLINNAVRVKRGNCSVVARTTDRAPFRTSHPQLNSAFKQLLSRCGNHPGKIFVPGGTAGRNGAIKISIRARRLGTCK</sequence>
<evidence type="ECO:0000256" key="2">
    <source>
        <dbReference type="ARBA" id="ARBA00010835"/>
    </source>
</evidence>
<dbReference type="Proteomes" id="UP001164743">
    <property type="component" value="Chromosome 6A"/>
</dbReference>
<dbReference type="SUPFAM" id="SSF75620">
    <property type="entry name" value="Release factor"/>
    <property type="match status" value="1"/>
</dbReference>
<dbReference type="GeneID" id="77810922"/>
<comment type="similarity">
    <text evidence="2">Belongs to the prokaryotic/mitochondrial release factor family.</text>
</comment>
<evidence type="ECO:0000256" key="3">
    <source>
        <dbReference type="ARBA" id="ARBA00022946"/>
    </source>
</evidence>
<evidence type="ECO:0000259" key="6">
    <source>
        <dbReference type="Pfam" id="PF00472"/>
    </source>
</evidence>
<dbReference type="PANTHER" id="PTHR46203:SF1">
    <property type="entry name" value="MITOCHONDRIAL TRANSLATION RELEASE FACTOR IN RESCUE"/>
    <property type="match status" value="1"/>
</dbReference>
<dbReference type="InterPro" id="IPR052405">
    <property type="entry name" value="Mito_Transl_Release_Factor"/>
</dbReference>
<dbReference type="Gene3D" id="3.30.160.20">
    <property type="match status" value="1"/>
</dbReference>
<evidence type="ECO:0000256" key="5">
    <source>
        <dbReference type="SAM" id="MobiDB-lite"/>
    </source>
</evidence>
<evidence type="ECO:0000256" key="1">
    <source>
        <dbReference type="ARBA" id="ARBA00004173"/>
    </source>
</evidence>
<evidence type="ECO:0000256" key="4">
    <source>
        <dbReference type="ARBA" id="ARBA00023128"/>
    </source>
</evidence>